<keyword evidence="2 8" id="KW-0963">Cytoplasm</keyword>
<dbReference type="CDD" id="cd01992">
    <property type="entry name" value="TilS_N"/>
    <property type="match status" value="1"/>
</dbReference>
<evidence type="ECO:0000256" key="2">
    <source>
        <dbReference type="ARBA" id="ARBA00022490"/>
    </source>
</evidence>
<evidence type="ECO:0000259" key="9">
    <source>
        <dbReference type="SMART" id="SM00977"/>
    </source>
</evidence>
<dbReference type="GO" id="GO:0005524">
    <property type="term" value="F:ATP binding"/>
    <property type="evidence" value="ECO:0007669"/>
    <property type="project" value="UniProtKB-UniRule"/>
</dbReference>
<dbReference type="RefSeq" id="WP_207298764.1">
    <property type="nucleotide sequence ID" value="NZ_CP071444.1"/>
</dbReference>
<comment type="subcellular location">
    <subcellularLocation>
        <location evidence="1 8">Cytoplasm</location>
    </subcellularLocation>
</comment>
<organism evidence="10 11">
    <name type="scientific">Alkalibacter rhizosphaerae</name>
    <dbReference type="NCBI Taxonomy" id="2815577"/>
    <lineage>
        <taxon>Bacteria</taxon>
        <taxon>Bacillati</taxon>
        <taxon>Bacillota</taxon>
        <taxon>Clostridia</taxon>
        <taxon>Eubacteriales</taxon>
        <taxon>Eubacteriaceae</taxon>
        <taxon>Alkalibacter</taxon>
    </lineage>
</organism>
<protein>
    <recommendedName>
        <fullName evidence="8">tRNA(Ile)-lysidine synthase</fullName>
        <ecNumber evidence="8">6.3.4.19</ecNumber>
    </recommendedName>
    <alternativeName>
        <fullName evidence="8">tRNA(Ile)-2-lysyl-cytidine synthase</fullName>
    </alternativeName>
    <alternativeName>
        <fullName evidence="8">tRNA(Ile)-lysidine synthetase</fullName>
    </alternativeName>
</protein>
<dbReference type="SMART" id="SM00977">
    <property type="entry name" value="TilS_C"/>
    <property type="match status" value="1"/>
</dbReference>
<dbReference type="AlphaFoldDB" id="A0A975AHA1"/>
<accession>A0A975AHA1</accession>
<dbReference type="NCBIfam" id="TIGR02432">
    <property type="entry name" value="lysidine_TilS_N"/>
    <property type="match status" value="1"/>
</dbReference>
<name>A0A975AHA1_9FIRM</name>
<dbReference type="EMBL" id="CP071444">
    <property type="protein sequence ID" value="QSX07419.1"/>
    <property type="molecule type" value="Genomic_DNA"/>
</dbReference>
<evidence type="ECO:0000256" key="4">
    <source>
        <dbReference type="ARBA" id="ARBA00022694"/>
    </source>
</evidence>
<dbReference type="GO" id="GO:0006400">
    <property type="term" value="P:tRNA modification"/>
    <property type="evidence" value="ECO:0007669"/>
    <property type="project" value="UniProtKB-UniRule"/>
</dbReference>
<keyword evidence="4 8" id="KW-0819">tRNA processing</keyword>
<dbReference type="InterPro" id="IPR012094">
    <property type="entry name" value="tRNA_Ile_lys_synt"/>
</dbReference>
<reference evidence="10" key="1">
    <citation type="submission" date="2021-03" db="EMBL/GenBank/DDBJ databases">
        <title>Alkalibacter marinus sp. nov., isolated from tidal flat sediment.</title>
        <authorList>
            <person name="Namirimu T."/>
            <person name="Yang J.-A."/>
            <person name="Yang S.-H."/>
            <person name="Kim Y.-J."/>
            <person name="Kwon K.K."/>
        </authorList>
    </citation>
    <scope>NUCLEOTIDE SEQUENCE</scope>
    <source>
        <strain evidence="10">ES005</strain>
    </source>
</reference>
<keyword evidence="5 8" id="KW-0547">Nucleotide-binding</keyword>
<evidence type="ECO:0000256" key="1">
    <source>
        <dbReference type="ARBA" id="ARBA00004496"/>
    </source>
</evidence>
<dbReference type="GO" id="GO:0005737">
    <property type="term" value="C:cytoplasm"/>
    <property type="evidence" value="ECO:0007669"/>
    <property type="project" value="UniProtKB-SubCell"/>
</dbReference>
<evidence type="ECO:0000313" key="11">
    <source>
        <dbReference type="Proteomes" id="UP000663499"/>
    </source>
</evidence>
<dbReference type="EC" id="6.3.4.19" evidence="8"/>
<evidence type="ECO:0000256" key="3">
    <source>
        <dbReference type="ARBA" id="ARBA00022598"/>
    </source>
</evidence>
<dbReference type="HAMAP" id="MF_01161">
    <property type="entry name" value="tRNA_Ile_lys_synt"/>
    <property type="match status" value="1"/>
</dbReference>
<comment type="domain">
    <text evidence="8">The N-terminal region contains the highly conserved SGGXDS motif, predicted to be a P-loop motif involved in ATP binding.</text>
</comment>
<keyword evidence="6 8" id="KW-0067">ATP-binding</keyword>
<feature type="binding site" evidence="8">
    <location>
        <begin position="32"/>
        <end position="37"/>
    </location>
    <ligand>
        <name>ATP</name>
        <dbReference type="ChEBI" id="CHEBI:30616"/>
    </ligand>
</feature>
<dbReference type="Pfam" id="PF11734">
    <property type="entry name" value="TilS_C"/>
    <property type="match status" value="1"/>
</dbReference>
<dbReference type="SUPFAM" id="SSF56037">
    <property type="entry name" value="PheT/TilS domain"/>
    <property type="match status" value="1"/>
</dbReference>
<feature type="domain" description="Lysidine-tRNA(Ile) synthetase C-terminal" evidence="9">
    <location>
        <begin position="389"/>
        <end position="461"/>
    </location>
</feature>
<comment type="catalytic activity">
    <reaction evidence="7 8">
        <text>cytidine(34) in tRNA(Ile2) + L-lysine + ATP = lysidine(34) in tRNA(Ile2) + AMP + diphosphate + H(+)</text>
        <dbReference type="Rhea" id="RHEA:43744"/>
        <dbReference type="Rhea" id="RHEA-COMP:10625"/>
        <dbReference type="Rhea" id="RHEA-COMP:10670"/>
        <dbReference type="ChEBI" id="CHEBI:15378"/>
        <dbReference type="ChEBI" id="CHEBI:30616"/>
        <dbReference type="ChEBI" id="CHEBI:32551"/>
        <dbReference type="ChEBI" id="CHEBI:33019"/>
        <dbReference type="ChEBI" id="CHEBI:82748"/>
        <dbReference type="ChEBI" id="CHEBI:83665"/>
        <dbReference type="ChEBI" id="CHEBI:456215"/>
        <dbReference type="EC" id="6.3.4.19"/>
    </reaction>
</comment>
<dbReference type="PANTHER" id="PTHR43033:SF1">
    <property type="entry name" value="TRNA(ILE)-LYSIDINE SYNTHASE-RELATED"/>
    <property type="match status" value="1"/>
</dbReference>
<dbReference type="PANTHER" id="PTHR43033">
    <property type="entry name" value="TRNA(ILE)-LYSIDINE SYNTHASE-RELATED"/>
    <property type="match status" value="1"/>
</dbReference>
<evidence type="ECO:0000313" key="10">
    <source>
        <dbReference type="EMBL" id="QSX07419.1"/>
    </source>
</evidence>
<sequence>MEAGEEMETTVINYMKEHRMVEKKDHLVVGVSGGPDSMALLHFLWKYKEQWGADLTVAHVNHCLRGKDADLDQEMVESYCEERDIAHHTIKVDVARRAKELGLGVEETGREVRYDFFRTLLNNDPRGKIVTGHHRDDQVETVLMRILRGTGINGLQGMEPVRADGVLRPFLEISKEEILAYCKRESVPYRLDATNEQDTYHRNRLRLQLIPLLKTYNPRVEEALLRLSRQADEHQRYLDRQVERSWSACRREKGFSVALFLKEEALMQKSMLLRAAKEEKEKAPLESRHLDLALKKIRDQEDTVWQLDLPEGLQLRRSYDWLVLEKQGDKKTVDDFQYSLRPNKTYGFPRLGIIVELQEENPELFYGKQQKSNEIFMDYDRMIKIGTTLTLRQRKAGDRLLNTEGLPGRKLKKILIDKKVPVEVRDKIPVVALEHGVVWVPGSAESLCFQPTENTSRVLHITIYNVQEETND</sequence>
<comment type="function">
    <text evidence="8">Ligates lysine onto the cytidine present at position 34 of the AUA codon-specific tRNA(Ile) that contains the anticodon CAU, in an ATP-dependent manner. Cytidine is converted to lysidine, thus changing the amino acid specificity of the tRNA from methionine to isoleucine.</text>
</comment>
<dbReference type="NCBIfam" id="TIGR02433">
    <property type="entry name" value="lysidine_TilS_C"/>
    <property type="match status" value="1"/>
</dbReference>
<evidence type="ECO:0000256" key="8">
    <source>
        <dbReference type="HAMAP-Rule" id="MF_01161"/>
    </source>
</evidence>
<dbReference type="KEGG" id="alka:J0B03_06095"/>
<dbReference type="InterPro" id="IPR014729">
    <property type="entry name" value="Rossmann-like_a/b/a_fold"/>
</dbReference>
<keyword evidence="3 8" id="KW-0436">Ligase</keyword>
<dbReference type="InterPro" id="IPR012795">
    <property type="entry name" value="tRNA_Ile_lys_synt_N"/>
</dbReference>
<dbReference type="InterPro" id="IPR012796">
    <property type="entry name" value="Lysidine-tRNA-synth_C"/>
</dbReference>
<evidence type="ECO:0000256" key="6">
    <source>
        <dbReference type="ARBA" id="ARBA00022840"/>
    </source>
</evidence>
<evidence type="ECO:0000256" key="5">
    <source>
        <dbReference type="ARBA" id="ARBA00022741"/>
    </source>
</evidence>
<dbReference type="Gene3D" id="3.40.50.620">
    <property type="entry name" value="HUPs"/>
    <property type="match status" value="1"/>
</dbReference>
<gene>
    <name evidence="8 10" type="primary">tilS</name>
    <name evidence="10" type="ORF">J0B03_06095</name>
</gene>
<dbReference type="Pfam" id="PF01171">
    <property type="entry name" value="ATP_bind_3"/>
    <property type="match status" value="1"/>
</dbReference>
<dbReference type="SUPFAM" id="SSF52402">
    <property type="entry name" value="Adenine nucleotide alpha hydrolases-like"/>
    <property type="match status" value="1"/>
</dbReference>
<comment type="similarity">
    <text evidence="8">Belongs to the tRNA(Ile)-lysidine synthase family.</text>
</comment>
<dbReference type="GO" id="GO:0032267">
    <property type="term" value="F:tRNA(Ile)-lysidine synthase activity"/>
    <property type="evidence" value="ECO:0007669"/>
    <property type="project" value="UniProtKB-EC"/>
</dbReference>
<evidence type="ECO:0000256" key="7">
    <source>
        <dbReference type="ARBA" id="ARBA00048539"/>
    </source>
</evidence>
<proteinExistence type="inferred from homology"/>
<dbReference type="SUPFAM" id="SSF82829">
    <property type="entry name" value="MesJ substrate recognition domain-like"/>
    <property type="match status" value="1"/>
</dbReference>
<keyword evidence="11" id="KW-1185">Reference proteome</keyword>
<dbReference type="InterPro" id="IPR011063">
    <property type="entry name" value="TilS/TtcA_N"/>
</dbReference>
<dbReference type="Proteomes" id="UP000663499">
    <property type="component" value="Chromosome"/>
</dbReference>